<keyword evidence="2" id="KW-1185">Reference proteome</keyword>
<dbReference type="Proteomes" id="UP000789831">
    <property type="component" value="Unassembled WGS sequence"/>
</dbReference>
<evidence type="ECO:0000313" key="1">
    <source>
        <dbReference type="EMBL" id="CAG8599470.1"/>
    </source>
</evidence>
<accession>A0A9N9GG23</accession>
<gene>
    <name evidence="1" type="ORF">AGERDE_LOCUS9026</name>
</gene>
<reference evidence="1" key="1">
    <citation type="submission" date="2021-06" db="EMBL/GenBank/DDBJ databases">
        <authorList>
            <person name="Kallberg Y."/>
            <person name="Tangrot J."/>
            <person name="Rosling A."/>
        </authorList>
    </citation>
    <scope>NUCLEOTIDE SEQUENCE</scope>
    <source>
        <strain evidence="1">MT106</strain>
    </source>
</reference>
<evidence type="ECO:0000313" key="2">
    <source>
        <dbReference type="Proteomes" id="UP000789831"/>
    </source>
</evidence>
<dbReference type="AlphaFoldDB" id="A0A9N9GG23"/>
<protein>
    <submittedName>
        <fullName evidence="1">5836_t:CDS:1</fullName>
    </submittedName>
</protein>
<proteinExistence type="predicted"/>
<name>A0A9N9GG23_9GLOM</name>
<comment type="caution">
    <text evidence="1">The sequence shown here is derived from an EMBL/GenBank/DDBJ whole genome shotgun (WGS) entry which is preliminary data.</text>
</comment>
<dbReference type="EMBL" id="CAJVPL010002104">
    <property type="protein sequence ID" value="CAG8599470.1"/>
    <property type="molecule type" value="Genomic_DNA"/>
</dbReference>
<organism evidence="1 2">
    <name type="scientific">Ambispora gerdemannii</name>
    <dbReference type="NCBI Taxonomy" id="144530"/>
    <lineage>
        <taxon>Eukaryota</taxon>
        <taxon>Fungi</taxon>
        <taxon>Fungi incertae sedis</taxon>
        <taxon>Mucoromycota</taxon>
        <taxon>Glomeromycotina</taxon>
        <taxon>Glomeromycetes</taxon>
        <taxon>Archaeosporales</taxon>
        <taxon>Ambisporaceae</taxon>
        <taxon>Ambispora</taxon>
    </lineage>
</organism>
<sequence>MQHMLAVGDNPSILISFLHTCIPSFQEEPIREVREAPIALPHLSCGGEPLFIWLTPLVISYRRVKKQHNWDRYLKPVIAFQIMGYDSERVQSIVDPSGVQDILITRVKDCPMHAEQLKFIKHYLIFQRKHQLSSDDPNRTPPCGKELEQQGFMIPLPILAAFGRQDLAKWNSD</sequence>